<proteinExistence type="predicted"/>
<dbReference type="Gene3D" id="1.25.40.20">
    <property type="entry name" value="Ankyrin repeat-containing domain"/>
    <property type="match status" value="1"/>
</dbReference>
<dbReference type="InterPro" id="IPR036770">
    <property type="entry name" value="Ankyrin_rpt-contain_sf"/>
</dbReference>
<accession>A0AAD9QVP7</accession>
<evidence type="ECO:0000256" key="3">
    <source>
        <dbReference type="PROSITE-ProRule" id="PRU00023"/>
    </source>
</evidence>
<evidence type="ECO:0000313" key="4">
    <source>
        <dbReference type="EMBL" id="KAK2568417.1"/>
    </source>
</evidence>
<feature type="repeat" description="ANK" evidence="3">
    <location>
        <begin position="76"/>
        <end position="108"/>
    </location>
</feature>
<keyword evidence="2 3" id="KW-0040">ANK repeat</keyword>
<reference evidence="4" key="2">
    <citation type="journal article" date="2023" name="Science">
        <title>Genomic signatures of disease resistance in endangered staghorn corals.</title>
        <authorList>
            <person name="Vollmer S.V."/>
            <person name="Selwyn J.D."/>
            <person name="Despard B.A."/>
            <person name="Roesel C.L."/>
        </authorList>
    </citation>
    <scope>NUCLEOTIDE SEQUENCE</scope>
    <source>
        <strain evidence="4">K2</strain>
    </source>
</reference>
<dbReference type="InterPro" id="IPR002110">
    <property type="entry name" value="Ankyrin_rpt"/>
</dbReference>
<comment type="caution">
    <text evidence="4">The sequence shown here is derived from an EMBL/GenBank/DDBJ whole genome shotgun (WGS) entry which is preliminary data.</text>
</comment>
<evidence type="ECO:0000256" key="2">
    <source>
        <dbReference type="ARBA" id="ARBA00023043"/>
    </source>
</evidence>
<dbReference type="SMART" id="SM00248">
    <property type="entry name" value="ANK"/>
    <property type="match status" value="2"/>
</dbReference>
<reference evidence="4" key="1">
    <citation type="journal article" date="2023" name="G3 (Bethesda)">
        <title>Whole genome assembly and annotation of the endangered Caribbean coral Acropora cervicornis.</title>
        <authorList>
            <person name="Selwyn J.D."/>
            <person name="Vollmer S.V."/>
        </authorList>
    </citation>
    <scope>NUCLEOTIDE SEQUENCE</scope>
    <source>
        <strain evidence="4">K2</strain>
    </source>
</reference>
<evidence type="ECO:0000313" key="5">
    <source>
        <dbReference type="Proteomes" id="UP001249851"/>
    </source>
</evidence>
<sequence length="298" mass="33139">MARLTRHDNVVDLLRQAIEANDMAKVKFALKYHRAKINEQDENGVTVLHRSCLLGQLEIVRLLVENGAELEQRDERGWTSLHFAAFGGRVDVVSFLINSCVDVTATSLEGKLAIDVAKGEGIVFLLATAILRAGKEHLLLRYMDESTSSLNSELGRQYGSPMQGSMSDEVLRASQQFLAQSFGAYVDEKFDLNASFDKSRESEAPEVSPELLSVATGTISRKTSCPESPTDVHGLSTPLKRPQLNSFYSAFSRDVLQRFAVSETNLTEEQVREKEKRADINRVPNFSDLNNVNSETLL</sequence>
<protein>
    <submittedName>
        <fullName evidence="4">Protein phosphatase 1 regulatory subunit 12C</fullName>
    </submittedName>
</protein>
<name>A0AAD9QVP7_ACRCE</name>
<dbReference type="Proteomes" id="UP001249851">
    <property type="component" value="Unassembled WGS sequence"/>
</dbReference>
<keyword evidence="1" id="KW-0677">Repeat</keyword>
<dbReference type="PROSITE" id="PS50088">
    <property type="entry name" value="ANK_REPEAT"/>
    <property type="match status" value="2"/>
</dbReference>
<gene>
    <name evidence="4" type="ORF">P5673_007447</name>
</gene>
<dbReference type="EMBL" id="JARQWQ010000012">
    <property type="protein sequence ID" value="KAK2568417.1"/>
    <property type="molecule type" value="Genomic_DNA"/>
</dbReference>
<dbReference type="SUPFAM" id="SSF48403">
    <property type="entry name" value="Ankyrin repeat"/>
    <property type="match status" value="1"/>
</dbReference>
<organism evidence="4 5">
    <name type="scientific">Acropora cervicornis</name>
    <name type="common">Staghorn coral</name>
    <dbReference type="NCBI Taxonomy" id="6130"/>
    <lineage>
        <taxon>Eukaryota</taxon>
        <taxon>Metazoa</taxon>
        <taxon>Cnidaria</taxon>
        <taxon>Anthozoa</taxon>
        <taxon>Hexacorallia</taxon>
        <taxon>Scleractinia</taxon>
        <taxon>Astrocoeniina</taxon>
        <taxon>Acroporidae</taxon>
        <taxon>Acropora</taxon>
    </lineage>
</organism>
<feature type="repeat" description="ANK" evidence="3">
    <location>
        <begin position="43"/>
        <end position="75"/>
    </location>
</feature>
<evidence type="ECO:0000256" key="1">
    <source>
        <dbReference type="ARBA" id="ARBA00022737"/>
    </source>
</evidence>
<dbReference type="AlphaFoldDB" id="A0AAD9QVP7"/>
<dbReference type="Pfam" id="PF12796">
    <property type="entry name" value="Ank_2"/>
    <property type="match status" value="1"/>
</dbReference>
<dbReference type="PROSITE" id="PS50297">
    <property type="entry name" value="ANK_REP_REGION"/>
    <property type="match status" value="2"/>
</dbReference>
<dbReference type="PANTHER" id="PTHR24171">
    <property type="entry name" value="ANKYRIN REPEAT DOMAIN-CONTAINING PROTEIN 39-RELATED"/>
    <property type="match status" value="1"/>
</dbReference>
<keyword evidence="5" id="KW-1185">Reference proteome</keyword>